<keyword evidence="5" id="KW-0175">Coiled coil</keyword>
<keyword evidence="2" id="KW-0805">Transcription regulation</keyword>
<dbReference type="Pfam" id="PF13411">
    <property type="entry name" value="MerR_1"/>
    <property type="match status" value="1"/>
</dbReference>
<dbReference type="EMBL" id="QSBM01000012">
    <property type="protein sequence ID" value="RGX27832.1"/>
    <property type="molecule type" value="Genomic_DNA"/>
</dbReference>
<protein>
    <submittedName>
        <fullName evidence="7">MerR family transcriptional regulator</fullName>
    </submittedName>
</protein>
<proteinExistence type="predicted"/>
<comment type="caution">
    <text evidence="7">The sequence shown here is derived from an EMBL/GenBank/DDBJ whole genome shotgun (WGS) entry which is preliminary data.</text>
</comment>
<dbReference type="InterPro" id="IPR047057">
    <property type="entry name" value="MerR_fam"/>
</dbReference>
<dbReference type="InterPro" id="IPR000551">
    <property type="entry name" value="MerR-type_HTH_dom"/>
</dbReference>
<dbReference type="GO" id="GO:0003700">
    <property type="term" value="F:DNA-binding transcription factor activity"/>
    <property type="evidence" value="ECO:0007669"/>
    <property type="project" value="InterPro"/>
</dbReference>
<evidence type="ECO:0000313" key="8">
    <source>
        <dbReference type="Proteomes" id="UP000283880"/>
    </source>
</evidence>
<dbReference type="OrthoDB" id="9773308at2"/>
<keyword evidence="4" id="KW-0804">Transcription</keyword>
<dbReference type="PROSITE" id="PS50937">
    <property type="entry name" value="HTH_MERR_2"/>
    <property type="match status" value="1"/>
</dbReference>
<evidence type="ECO:0000256" key="5">
    <source>
        <dbReference type="SAM" id="Coils"/>
    </source>
</evidence>
<evidence type="ECO:0000259" key="6">
    <source>
        <dbReference type="PROSITE" id="PS50937"/>
    </source>
</evidence>
<keyword evidence="3" id="KW-0238">DNA-binding</keyword>
<evidence type="ECO:0000256" key="1">
    <source>
        <dbReference type="ARBA" id="ARBA00022491"/>
    </source>
</evidence>
<evidence type="ECO:0000256" key="2">
    <source>
        <dbReference type="ARBA" id="ARBA00023015"/>
    </source>
</evidence>
<dbReference type="PANTHER" id="PTHR30204">
    <property type="entry name" value="REDOX-CYCLING DRUG-SENSING TRANSCRIPTIONAL ACTIVATOR SOXR"/>
    <property type="match status" value="1"/>
</dbReference>
<evidence type="ECO:0000313" key="7">
    <source>
        <dbReference type="EMBL" id="RGX27832.1"/>
    </source>
</evidence>
<organism evidence="7 8">
    <name type="scientific">Enterocloster asparagiformis</name>
    <dbReference type="NCBI Taxonomy" id="333367"/>
    <lineage>
        <taxon>Bacteria</taxon>
        <taxon>Bacillati</taxon>
        <taxon>Bacillota</taxon>
        <taxon>Clostridia</taxon>
        <taxon>Lachnospirales</taxon>
        <taxon>Lachnospiraceae</taxon>
        <taxon>Enterocloster</taxon>
    </lineage>
</organism>
<feature type="domain" description="HTH merR-type" evidence="6">
    <location>
        <begin position="1"/>
        <end position="71"/>
    </location>
</feature>
<dbReference type="RefSeq" id="WP_007708175.1">
    <property type="nucleotide sequence ID" value="NZ_JAWRJJ010000309.1"/>
</dbReference>
<dbReference type="InterPro" id="IPR009061">
    <property type="entry name" value="DNA-bd_dom_put_sf"/>
</dbReference>
<sequence>MEFTIGKMAELHGISRQTLIYYDKIGLFRPTRVDDSGARYYDSSQLPFLREICFLKEQNVPLKEIRKNMESRNRDSAMLLLKSQIEEIQIQQDALERTRQALLSRLSFYQKADCDLLQGDSLLVEHLEKRRAVFVKWPQEDMTVDLLHMCYVRGWEKLRQAGLNMDKGFGAVMRRSSLEADQPLNRAGSLFFIPEGAPPVDGEIVIPEGDYLCMFRCGMPYKLNPVYEFWSLIARRQIKTSGDLISVCLLDTTFHSEHLKEDLCQLQIMLA</sequence>
<dbReference type="SUPFAM" id="SSF46955">
    <property type="entry name" value="Putative DNA-binding domain"/>
    <property type="match status" value="1"/>
</dbReference>
<dbReference type="Proteomes" id="UP000283880">
    <property type="component" value="Unassembled WGS sequence"/>
</dbReference>
<dbReference type="SMART" id="SM00422">
    <property type="entry name" value="HTH_MERR"/>
    <property type="match status" value="1"/>
</dbReference>
<reference evidence="7 8" key="1">
    <citation type="submission" date="2018-08" db="EMBL/GenBank/DDBJ databases">
        <title>A genome reference for cultivated species of the human gut microbiota.</title>
        <authorList>
            <person name="Zou Y."/>
            <person name="Xue W."/>
            <person name="Luo G."/>
        </authorList>
    </citation>
    <scope>NUCLEOTIDE SEQUENCE [LARGE SCALE GENOMIC DNA]</scope>
    <source>
        <strain evidence="7 8">AF04-15</strain>
    </source>
</reference>
<evidence type="ECO:0000256" key="4">
    <source>
        <dbReference type="ARBA" id="ARBA00023163"/>
    </source>
</evidence>
<feature type="coiled-coil region" evidence="5">
    <location>
        <begin position="78"/>
        <end position="105"/>
    </location>
</feature>
<dbReference type="Gene3D" id="1.10.1660.10">
    <property type="match status" value="1"/>
</dbReference>
<dbReference type="PANTHER" id="PTHR30204:SF69">
    <property type="entry name" value="MERR-FAMILY TRANSCRIPTIONAL REGULATOR"/>
    <property type="match status" value="1"/>
</dbReference>
<dbReference type="AlphaFoldDB" id="A0A413FDB6"/>
<dbReference type="GO" id="GO:0003677">
    <property type="term" value="F:DNA binding"/>
    <property type="evidence" value="ECO:0007669"/>
    <property type="project" value="UniProtKB-KW"/>
</dbReference>
<evidence type="ECO:0000256" key="3">
    <source>
        <dbReference type="ARBA" id="ARBA00023125"/>
    </source>
</evidence>
<accession>A0A413FDB6</accession>
<name>A0A413FDB6_9FIRM</name>
<keyword evidence="1" id="KW-0678">Repressor</keyword>
<gene>
    <name evidence="7" type="ORF">DWV29_15960</name>
</gene>